<dbReference type="EMBL" id="AEEC02000001">
    <property type="protein sequence ID" value="EOA06682.1"/>
    <property type="molecule type" value="Genomic_DNA"/>
</dbReference>
<dbReference type="CDD" id="cd11386">
    <property type="entry name" value="MCP_signal"/>
    <property type="match status" value="1"/>
</dbReference>
<dbReference type="Gene3D" id="1.10.287.950">
    <property type="entry name" value="Methyl-accepting chemotaxis protein"/>
    <property type="match status" value="1"/>
</dbReference>
<evidence type="ECO:0000313" key="8">
    <source>
        <dbReference type="EMBL" id="EOA06682.1"/>
    </source>
</evidence>
<sequence>MDKANNKGRSLSVAARLGLSFALVLVMMLVLTVVSISKVNAIEGSLTTVSEDNNVKQRYAINFRGSVHDRAIALRDLTLVDDAEVKDVVALINKLDADYQQSAQPLDAIFANKGAHAPNADERDALAQIKAAEARAMPLSARIIAARSSGDIDGARKIMLGEAKPAFITWLATVNKFIDLQERMSQAESAKARSTARGFQAFMLVLLAAAMVAGVVLAGLITRSIGRALGAEPDEVKQLALAVDRGELYHEVALRRYDGGKRQSIMATLSEMSINLRNTVTEVRDAAAGVATISAQIAAGNSDLSARTEDQAASLEETASAMEQLTATVKQNDGHAREANQLARNASDIAKQGGAIVEEVVDTMAAINTSSRKIVDIIGVIDGIAFQTNILALNAAVEAARAGEQGRGFAVVATEVRSLAQRSAAAAKEVKQLIDASVDNVENGTRLVERAGETMEQIVASVQQVTDVMGEISTASHEQSVGIEEVHKAIALMDQVTQQNATLVEQASAAVSSLQDQAQHLTRAVDVFQLAAPSSSAAPAAAAVKSRPSVEVNPPRSLASQTGRPLQLAAAGDHGDA</sequence>
<dbReference type="CDD" id="cd19411">
    <property type="entry name" value="MCP2201-like_sensor"/>
    <property type="match status" value="1"/>
</dbReference>
<dbReference type="Pfam" id="PF12729">
    <property type="entry name" value="4HB_MCP_1"/>
    <property type="match status" value="1"/>
</dbReference>
<evidence type="ECO:0000256" key="6">
    <source>
        <dbReference type="SAM" id="Phobius"/>
    </source>
</evidence>
<dbReference type="GO" id="GO:0007165">
    <property type="term" value="P:signal transduction"/>
    <property type="evidence" value="ECO:0007669"/>
    <property type="project" value="UniProtKB-KW"/>
</dbReference>
<evidence type="ECO:0000256" key="1">
    <source>
        <dbReference type="ARBA" id="ARBA00004370"/>
    </source>
</evidence>
<evidence type="ECO:0000256" key="2">
    <source>
        <dbReference type="ARBA" id="ARBA00022481"/>
    </source>
</evidence>
<dbReference type="PANTHER" id="PTHR43531:SF14">
    <property type="entry name" value="METHYL-ACCEPTING CHEMOTAXIS PROTEIN I-RELATED"/>
    <property type="match status" value="1"/>
</dbReference>
<comment type="caution">
    <text evidence="8">The sequence shown here is derived from an EMBL/GenBank/DDBJ whole genome shotgun (WGS) entry which is preliminary data.</text>
</comment>
<name>A0AAI9N5V9_9BURK</name>
<evidence type="ECO:0000256" key="5">
    <source>
        <dbReference type="SAM" id="MobiDB-lite"/>
    </source>
</evidence>
<accession>A0AAI9N5V9</accession>
<evidence type="ECO:0000313" key="9">
    <source>
        <dbReference type="Proteomes" id="UP000006772"/>
    </source>
</evidence>
<feature type="domain" description="Methyl-accepting transducer" evidence="7">
    <location>
        <begin position="286"/>
        <end position="515"/>
    </location>
</feature>
<feature type="transmembrane region" description="Helical" evidence="6">
    <location>
        <begin position="13"/>
        <end position="36"/>
    </location>
</feature>
<dbReference type="FunFam" id="1.10.287.950:FF:000001">
    <property type="entry name" value="Methyl-accepting chemotaxis sensory transducer"/>
    <property type="match status" value="1"/>
</dbReference>
<dbReference type="SUPFAM" id="SSF58104">
    <property type="entry name" value="Methyl-accepting chemotaxis protein (MCP) signaling domain"/>
    <property type="match status" value="1"/>
</dbReference>
<keyword evidence="2" id="KW-0488">Methylation</keyword>
<feature type="transmembrane region" description="Helical" evidence="6">
    <location>
        <begin position="201"/>
        <end position="221"/>
    </location>
</feature>
<dbReference type="GO" id="GO:0004888">
    <property type="term" value="F:transmembrane signaling receptor activity"/>
    <property type="evidence" value="ECO:0007669"/>
    <property type="project" value="InterPro"/>
</dbReference>
<protein>
    <submittedName>
        <fullName evidence="8">Methyl-accepting chemotaxis protein I</fullName>
    </submittedName>
</protein>
<dbReference type="InterPro" id="IPR004089">
    <property type="entry name" value="MCPsignal_dom"/>
</dbReference>
<dbReference type="AlphaFoldDB" id="A0AAI9N5V9"/>
<dbReference type="PANTHER" id="PTHR43531">
    <property type="entry name" value="PROTEIN ICFG"/>
    <property type="match status" value="1"/>
</dbReference>
<dbReference type="InterPro" id="IPR051310">
    <property type="entry name" value="MCP_chemotaxis"/>
</dbReference>
<dbReference type="InterPro" id="IPR024478">
    <property type="entry name" value="HlyB_4HB_MCP"/>
</dbReference>
<keyword evidence="4" id="KW-0807">Transducer</keyword>
<evidence type="ECO:0000256" key="3">
    <source>
        <dbReference type="ARBA" id="ARBA00029447"/>
    </source>
</evidence>
<comment type="similarity">
    <text evidence="3">Belongs to the methyl-accepting chemotaxis (MCP) protein family.</text>
</comment>
<evidence type="ECO:0000259" key="7">
    <source>
        <dbReference type="PROSITE" id="PS50111"/>
    </source>
</evidence>
<dbReference type="Proteomes" id="UP000006772">
    <property type="component" value="Unassembled WGS sequence"/>
</dbReference>
<dbReference type="RefSeq" id="WP_006461151.1">
    <property type="nucleotide sequence ID" value="NZ_AEEC02000001.1"/>
</dbReference>
<dbReference type="InterPro" id="IPR047347">
    <property type="entry name" value="YvaQ-like_sensor"/>
</dbReference>
<organism evidence="8 9">
    <name type="scientific">Herbaspirillum frisingense GSF30</name>
    <dbReference type="NCBI Taxonomy" id="864073"/>
    <lineage>
        <taxon>Bacteria</taxon>
        <taxon>Pseudomonadati</taxon>
        <taxon>Pseudomonadota</taxon>
        <taxon>Betaproteobacteria</taxon>
        <taxon>Burkholderiales</taxon>
        <taxon>Oxalobacteraceae</taxon>
        <taxon>Herbaspirillum</taxon>
    </lineage>
</organism>
<dbReference type="PRINTS" id="PR00260">
    <property type="entry name" value="CHEMTRNSDUCR"/>
</dbReference>
<dbReference type="SMART" id="SM00283">
    <property type="entry name" value="MA"/>
    <property type="match status" value="1"/>
</dbReference>
<dbReference type="GO" id="GO:0005886">
    <property type="term" value="C:plasma membrane"/>
    <property type="evidence" value="ECO:0007669"/>
    <property type="project" value="TreeGrafter"/>
</dbReference>
<dbReference type="PROSITE" id="PS50111">
    <property type="entry name" value="CHEMOTAXIS_TRANSDUC_2"/>
    <property type="match status" value="1"/>
</dbReference>
<keyword evidence="6" id="KW-1133">Transmembrane helix</keyword>
<keyword evidence="6" id="KW-0472">Membrane</keyword>
<keyword evidence="6" id="KW-0812">Transmembrane</keyword>
<dbReference type="Pfam" id="PF00015">
    <property type="entry name" value="MCPsignal"/>
    <property type="match status" value="1"/>
</dbReference>
<feature type="region of interest" description="Disordered" evidence="5">
    <location>
        <begin position="539"/>
        <end position="577"/>
    </location>
</feature>
<dbReference type="GO" id="GO:0006935">
    <property type="term" value="P:chemotaxis"/>
    <property type="evidence" value="ECO:0007669"/>
    <property type="project" value="InterPro"/>
</dbReference>
<proteinExistence type="inferred from homology"/>
<comment type="subcellular location">
    <subcellularLocation>
        <location evidence="1">Membrane</location>
    </subcellularLocation>
</comment>
<gene>
    <name evidence="8" type="ORF">HFRIS_000175</name>
</gene>
<dbReference type="InterPro" id="IPR004090">
    <property type="entry name" value="Chemotax_Me-accpt_rcpt"/>
</dbReference>
<evidence type="ECO:0000256" key="4">
    <source>
        <dbReference type="PROSITE-ProRule" id="PRU00284"/>
    </source>
</evidence>
<reference evidence="8 9" key="1">
    <citation type="journal article" date="2013" name="Front. Microbiol.">
        <title>The genome of the endophytic bacterium H. frisingense GSF30(T) identifies diverse strategies in the Herbaspirillum genus to interact with plants.</title>
        <authorList>
            <person name="Straub D."/>
            <person name="Rothballer M."/>
            <person name="Hartmann A."/>
            <person name="Ludewig U."/>
        </authorList>
    </citation>
    <scope>NUCLEOTIDE SEQUENCE [LARGE SCALE GENOMIC DNA]</scope>
    <source>
        <strain evidence="8 9">GSF30</strain>
    </source>
</reference>